<evidence type="ECO:0000313" key="6">
    <source>
        <dbReference type="EMBL" id="MZI94599.1"/>
    </source>
</evidence>
<dbReference type="PANTHER" id="PTHR45138">
    <property type="entry name" value="REGULATORY COMPONENTS OF SENSORY TRANSDUCTION SYSTEM"/>
    <property type="match status" value="1"/>
</dbReference>
<dbReference type="RefSeq" id="WP_161157078.1">
    <property type="nucleotide sequence ID" value="NZ_WEKT01000032.1"/>
</dbReference>
<dbReference type="PANTHER" id="PTHR45138:SF9">
    <property type="entry name" value="DIGUANYLATE CYCLASE DGCM-RELATED"/>
    <property type="match status" value="1"/>
</dbReference>
<dbReference type="InterPro" id="IPR029787">
    <property type="entry name" value="Nucleotide_cyclase"/>
</dbReference>
<dbReference type="SUPFAM" id="SSF48452">
    <property type="entry name" value="TPR-like"/>
    <property type="match status" value="1"/>
</dbReference>
<feature type="domain" description="GGDEF" evidence="5">
    <location>
        <begin position="398"/>
        <end position="529"/>
    </location>
</feature>
<dbReference type="InterPro" id="IPR011990">
    <property type="entry name" value="TPR-like_helical_dom_sf"/>
</dbReference>
<dbReference type="InterPro" id="IPR050469">
    <property type="entry name" value="Diguanylate_Cyclase"/>
</dbReference>
<accession>A0A7X4RVX8</accession>
<dbReference type="Proteomes" id="UP000462621">
    <property type="component" value="Unassembled WGS sequence"/>
</dbReference>
<protein>
    <recommendedName>
        <fullName evidence="2">diguanylate cyclase</fullName>
        <ecNumber evidence="2">2.7.7.65</ecNumber>
    </recommendedName>
</protein>
<evidence type="ECO:0000256" key="1">
    <source>
        <dbReference type="ARBA" id="ARBA00001946"/>
    </source>
</evidence>
<feature type="coiled-coil region" evidence="4">
    <location>
        <begin position="454"/>
        <end position="481"/>
    </location>
</feature>
<organism evidence="6 7">
    <name type="scientific">Vibrio eleionomae</name>
    <dbReference type="NCBI Taxonomy" id="2653505"/>
    <lineage>
        <taxon>Bacteria</taxon>
        <taxon>Pseudomonadati</taxon>
        <taxon>Pseudomonadota</taxon>
        <taxon>Gammaproteobacteria</taxon>
        <taxon>Vibrionales</taxon>
        <taxon>Vibrionaceae</taxon>
        <taxon>Vibrio</taxon>
    </lineage>
</organism>
<sequence>MENLLNKVQEAGYDVTSLVGEESIEFWHNMQETVASTTEEQVLCLMICAEHQATFDYHKQSIDTLISALQLLKNADSPRADLMLSLRNSLSERYVATNQYDKALEEYITLTRLAIEFGDIDSYAIAILGMGKLCERFGDTSRAIRYYHKIDTVDHALSGRSLRLHYKLHKLSCYIRLNKRKLAQKILKECEELSILVSDKLLTGQMMLFQTRLYRQQGDINQALHVLATIPYAVGNFESSWFACMSRVEQAYCLLESNKPHVAIYLLTQAEKRAENAKLSSEVIISLYNAFSDIYQQQGLYSAALEYEKKSFTIESKMIQGIPIAELGANQLRRLSRFDLQLKLILSEMENRELKETTESQKHTVAQLQQDVFTDPLTQLHNRRWLDSCLKDLLIHEADFAFLIIDIDHFKSINDELSHLVGDKAIMNVSAQIRHLFAQSNHHCIRFGGEEFLVIIENVDLKQAEDEAENLRLNIAQFDWQPVLGDRQLTVSIGVTLHRLGENTQRTFHRADKALYRAKANGRNQVCSE</sequence>
<comment type="caution">
    <text evidence="6">The sequence shown here is derived from an EMBL/GenBank/DDBJ whole genome shotgun (WGS) entry which is preliminary data.</text>
</comment>
<reference evidence="6 7" key="1">
    <citation type="submission" date="2019-10" db="EMBL/GenBank/DDBJ databases">
        <title>Vibrio sp. nov. isolated from a shrimp pond.</title>
        <authorList>
            <person name="Gomez-Gil B."/>
            <person name="Enciso-Ibarra J."/>
            <person name="Enciso-Ibarra K."/>
            <person name="Bolan-Mejia C."/>
        </authorList>
    </citation>
    <scope>NUCLEOTIDE SEQUENCE [LARGE SCALE GENOMIC DNA]</scope>
    <source>
        <strain evidence="6 7">CAIM 722</strain>
    </source>
</reference>
<comment type="cofactor">
    <cofactor evidence="1">
        <name>Mg(2+)</name>
        <dbReference type="ChEBI" id="CHEBI:18420"/>
    </cofactor>
</comment>
<gene>
    <name evidence="6" type="ORF">F9817_15505</name>
</gene>
<dbReference type="Gene3D" id="1.25.40.10">
    <property type="entry name" value="Tetratricopeptide repeat domain"/>
    <property type="match status" value="1"/>
</dbReference>
<dbReference type="NCBIfam" id="TIGR00254">
    <property type="entry name" value="GGDEF"/>
    <property type="match status" value="1"/>
</dbReference>
<evidence type="ECO:0000256" key="3">
    <source>
        <dbReference type="ARBA" id="ARBA00034247"/>
    </source>
</evidence>
<dbReference type="PROSITE" id="PS50887">
    <property type="entry name" value="GGDEF"/>
    <property type="match status" value="1"/>
</dbReference>
<dbReference type="FunFam" id="3.30.70.270:FF:000001">
    <property type="entry name" value="Diguanylate cyclase domain protein"/>
    <property type="match status" value="1"/>
</dbReference>
<evidence type="ECO:0000259" key="5">
    <source>
        <dbReference type="PROSITE" id="PS50887"/>
    </source>
</evidence>
<dbReference type="Pfam" id="PF00990">
    <property type="entry name" value="GGDEF"/>
    <property type="match status" value="1"/>
</dbReference>
<dbReference type="AlphaFoldDB" id="A0A7X4RVX8"/>
<dbReference type="SMART" id="SM00267">
    <property type="entry name" value="GGDEF"/>
    <property type="match status" value="1"/>
</dbReference>
<evidence type="ECO:0000256" key="2">
    <source>
        <dbReference type="ARBA" id="ARBA00012528"/>
    </source>
</evidence>
<dbReference type="InterPro" id="IPR000160">
    <property type="entry name" value="GGDEF_dom"/>
</dbReference>
<proteinExistence type="predicted"/>
<keyword evidence="7" id="KW-1185">Reference proteome</keyword>
<comment type="catalytic activity">
    <reaction evidence="3">
        <text>2 GTP = 3',3'-c-di-GMP + 2 diphosphate</text>
        <dbReference type="Rhea" id="RHEA:24898"/>
        <dbReference type="ChEBI" id="CHEBI:33019"/>
        <dbReference type="ChEBI" id="CHEBI:37565"/>
        <dbReference type="ChEBI" id="CHEBI:58805"/>
        <dbReference type="EC" id="2.7.7.65"/>
    </reaction>
</comment>
<keyword evidence="4" id="KW-0175">Coiled coil</keyword>
<dbReference type="GO" id="GO:1902201">
    <property type="term" value="P:negative regulation of bacterial-type flagellum-dependent cell motility"/>
    <property type="evidence" value="ECO:0007669"/>
    <property type="project" value="TreeGrafter"/>
</dbReference>
<dbReference type="EC" id="2.7.7.65" evidence="2"/>
<dbReference type="CDD" id="cd01949">
    <property type="entry name" value="GGDEF"/>
    <property type="match status" value="1"/>
</dbReference>
<dbReference type="Gene3D" id="3.30.70.270">
    <property type="match status" value="1"/>
</dbReference>
<dbReference type="InterPro" id="IPR043128">
    <property type="entry name" value="Rev_trsase/Diguanyl_cyclase"/>
</dbReference>
<dbReference type="EMBL" id="WEKT01000032">
    <property type="protein sequence ID" value="MZI94599.1"/>
    <property type="molecule type" value="Genomic_DNA"/>
</dbReference>
<evidence type="ECO:0000256" key="4">
    <source>
        <dbReference type="SAM" id="Coils"/>
    </source>
</evidence>
<dbReference type="GO" id="GO:0005886">
    <property type="term" value="C:plasma membrane"/>
    <property type="evidence" value="ECO:0007669"/>
    <property type="project" value="TreeGrafter"/>
</dbReference>
<name>A0A7X4RVX8_9VIBR</name>
<evidence type="ECO:0000313" key="7">
    <source>
        <dbReference type="Proteomes" id="UP000462621"/>
    </source>
</evidence>
<dbReference type="GO" id="GO:0043709">
    <property type="term" value="P:cell adhesion involved in single-species biofilm formation"/>
    <property type="evidence" value="ECO:0007669"/>
    <property type="project" value="TreeGrafter"/>
</dbReference>
<dbReference type="GO" id="GO:0052621">
    <property type="term" value="F:diguanylate cyclase activity"/>
    <property type="evidence" value="ECO:0007669"/>
    <property type="project" value="UniProtKB-EC"/>
</dbReference>
<dbReference type="SUPFAM" id="SSF55073">
    <property type="entry name" value="Nucleotide cyclase"/>
    <property type="match status" value="1"/>
</dbReference>